<feature type="compositionally biased region" description="Low complexity" evidence="1">
    <location>
        <begin position="40"/>
        <end position="65"/>
    </location>
</feature>
<proteinExistence type="predicted"/>
<feature type="compositionally biased region" description="Low complexity" evidence="1">
    <location>
        <begin position="270"/>
        <end position="284"/>
    </location>
</feature>
<reference evidence="2" key="1">
    <citation type="journal article" date="2022" name="IScience">
        <title>Evolution of zygomycete secretomes and the origins of terrestrial fungal ecologies.</title>
        <authorList>
            <person name="Chang Y."/>
            <person name="Wang Y."/>
            <person name="Mondo S."/>
            <person name="Ahrendt S."/>
            <person name="Andreopoulos W."/>
            <person name="Barry K."/>
            <person name="Beard J."/>
            <person name="Benny G.L."/>
            <person name="Blankenship S."/>
            <person name="Bonito G."/>
            <person name="Cuomo C."/>
            <person name="Desiro A."/>
            <person name="Gervers K.A."/>
            <person name="Hundley H."/>
            <person name="Kuo A."/>
            <person name="LaButti K."/>
            <person name="Lang B.F."/>
            <person name="Lipzen A."/>
            <person name="O'Donnell K."/>
            <person name="Pangilinan J."/>
            <person name="Reynolds N."/>
            <person name="Sandor L."/>
            <person name="Smith M.E."/>
            <person name="Tsang A."/>
            <person name="Grigoriev I.V."/>
            <person name="Stajich J.E."/>
            <person name="Spatafora J.W."/>
        </authorList>
    </citation>
    <scope>NUCLEOTIDE SEQUENCE</scope>
    <source>
        <strain evidence="2">RSA 2281</strain>
    </source>
</reference>
<feature type="compositionally biased region" description="Acidic residues" evidence="1">
    <location>
        <begin position="378"/>
        <end position="388"/>
    </location>
</feature>
<name>A0AAD5JKU4_9FUNG</name>
<feature type="region of interest" description="Disordered" evidence="1">
    <location>
        <begin position="35"/>
        <end position="65"/>
    </location>
</feature>
<comment type="caution">
    <text evidence="2">The sequence shown here is derived from an EMBL/GenBank/DDBJ whole genome shotgun (WGS) entry which is preliminary data.</text>
</comment>
<feature type="region of interest" description="Disordered" evidence="1">
    <location>
        <begin position="357"/>
        <end position="394"/>
    </location>
</feature>
<evidence type="ECO:0008006" key="4">
    <source>
        <dbReference type="Google" id="ProtNLM"/>
    </source>
</evidence>
<dbReference type="AlphaFoldDB" id="A0AAD5JKU4"/>
<dbReference type="EMBL" id="JAIXMP010000063">
    <property type="protein sequence ID" value="KAI9244114.1"/>
    <property type="molecule type" value="Genomic_DNA"/>
</dbReference>
<dbReference type="Proteomes" id="UP001209540">
    <property type="component" value="Unassembled WGS sequence"/>
</dbReference>
<gene>
    <name evidence="2" type="ORF">BDA99DRAFT_529451</name>
</gene>
<accession>A0AAD5JKU4</accession>
<protein>
    <recommendedName>
        <fullName evidence="4">Cyclin N-terminal domain-containing protein</fullName>
    </recommendedName>
</protein>
<evidence type="ECO:0000256" key="1">
    <source>
        <dbReference type="SAM" id="MobiDB-lite"/>
    </source>
</evidence>
<dbReference type="Gene3D" id="1.10.472.10">
    <property type="entry name" value="Cyclin-like"/>
    <property type="match status" value="1"/>
</dbReference>
<evidence type="ECO:0000313" key="3">
    <source>
        <dbReference type="Proteomes" id="UP001209540"/>
    </source>
</evidence>
<keyword evidence="3" id="KW-1185">Reference proteome</keyword>
<evidence type="ECO:0000313" key="2">
    <source>
        <dbReference type="EMBL" id="KAI9244114.1"/>
    </source>
</evidence>
<feature type="region of interest" description="Disordered" evidence="1">
    <location>
        <begin position="258"/>
        <end position="314"/>
    </location>
</feature>
<reference evidence="2" key="2">
    <citation type="submission" date="2023-02" db="EMBL/GenBank/DDBJ databases">
        <authorList>
            <consortium name="DOE Joint Genome Institute"/>
            <person name="Mondo S.J."/>
            <person name="Chang Y."/>
            <person name="Wang Y."/>
            <person name="Ahrendt S."/>
            <person name="Andreopoulos W."/>
            <person name="Barry K."/>
            <person name="Beard J."/>
            <person name="Benny G.L."/>
            <person name="Blankenship S."/>
            <person name="Bonito G."/>
            <person name="Cuomo C."/>
            <person name="Desiro A."/>
            <person name="Gervers K.A."/>
            <person name="Hundley H."/>
            <person name="Kuo A."/>
            <person name="LaButti K."/>
            <person name="Lang B.F."/>
            <person name="Lipzen A."/>
            <person name="O'Donnell K."/>
            <person name="Pangilinan J."/>
            <person name="Reynolds N."/>
            <person name="Sandor L."/>
            <person name="Smith M.W."/>
            <person name="Tsang A."/>
            <person name="Grigoriev I.V."/>
            <person name="Stajich J.E."/>
            <person name="Spatafora J.W."/>
        </authorList>
    </citation>
    <scope>NUCLEOTIDE SEQUENCE</scope>
    <source>
        <strain evidence="2">RSA 2281</strain>
    </source>
</reference>
<sequence length="394" mass="44123">MKTRVKLYTHRIKSTSTGQLYDVFEIRTPYTTPSRSIRCNNNKNNNNQKTATITSPPVSTTTSTTDPAALTKAFDITSTKKAYAPSYKEACMFLRAIQINRREQLSPQCLRYLATFVVQSWEVEPTEIKVTELMDVMKHLLDTTQIDPTLSDLDEAIKQTCRNPAAIPTVCPTVALLVAMRYIDRLKKKYNNIRGAMGCSHRLVVVAFMMAIKYIHANLRLIIDITEPQEQEEQEQKQIDERRRSSSLDALVFSRLSTERSTLKKPPSPATSSSSSSPPVVSPMVSPPASPKSTHCSQPLPSNSSSTTVEEESSYNKHQRALRALRMEIEFLHFLNYDLTLSDPVALVEWAHRPATAKEQHHVLVDEPSPAPTYSSADEGDDEMESDDASSTLG</sequence>
<organism evidence="2 3">
    <name type="scientific">Phascolomyces articulosus</name>
    <dbReference type="NCBI Taxonomy" id="60185"/>
    <lineage>
        <taxon>Eukaryota</taxon>
        <taxon>Fungi</taxon>
        <taxon>Fungi incertae sedis</taxon>
        <taxon>Mucoromycota</taxon>
        <taxon>Mucoromycotina</taxon>
        <taxon>Mucoromycetes</taxon>
        <taxon>Mucorales</taxon>
        <taxon>Lichtheimiaceae</taxon>
        <taxon>Phascolomyces</taxon>
    </lineage>
</organism>